<dbReference type="Proteomes" id="UP000037267">
    <property type="component" value="Unassembled WGS sequence"/>
</dbReference>
<dbReference type="RefSeq" id="WP_050354755.1">
    <property type="nucleotide sequence ID" value="NZ_LGSS01000004.1"/>
</dbReference>
<accession>A0A0L0WCJ5</accession>
<evidence type="ECO:0000313" key="2">
    <source>
        <dbReference type="EMBL" id="KNF09187.1"/>
    </source>
</evidence>
<keyword evidence="1" id="KW-1133">Transmembrane helix</keyword>
<comment type="caution">
    <text evidence="2">The sequence shown here is derived from an EMBL/GenBank/DDBJ whole genome shotgun (WGS) entry which is preliminary data.</text>
</comment>
<name>A0A0L0WCJ5_GOTPU</name>
<feature type="transmembrane region" description="Helical" evidence="1">
    <location>
        <begin position="6"/>
        <end position="27"/>
    </location>
</feature>
<protein>
    <submittedName>
        <fullName evidence="2">Uncharacterized protein</fullName>
    </submittedName>
</protein>
<evidence type="ECO:0000313" key="3">
    <source>
        <dbReference type="Proteomes" id="UP000037267"/>
    </source>
</evidence>
<organism evidence="2 3">
    <name type="scientific">Gottschalkia purinilytica</name>
    <name type="common">Clostridium purinilyticum</name>
    <dbReference type="NCBI Taxonomy" id="1503"/>
    <lineage>
        <taxon>Bacteria</taxon>
        <taxon>Bacillati</taxon>
        <taxon>Bacillota</taxon>
        <taxon>Tissierellia</taxon>
        <taxon>Tissierellales</taxon>
        <taxon>Gottschalkiaceae</taxon>
        <taxon>Gottschalkia</taxon>
    </lineage>
</organism>
<dbReference type="EMBL" id="LGSS01000004">
    <property type="protein sequence ID" value="KNF09187.1"/>
    <property type="molecule type" value="Genomic_DNA"/>
</dbReference>
<dbReference type="AlphaFoldDB" id="A0A0L0WCJ5"/>
<dbReference type="STRING" id="1503.CLPU_4c02330"/>
<feature type="transmembrane region" description="Helical" evidence="1">
    <location>
        <begin position="47"/>
        <end position="65"/>
    </location>
</feature>
<keyword evidence="1" id="KW-0472">Membrane</keyword>
<keyword evidence="1" id="KW-0812">Transmembrane</keyword>
<gene>
    <name evidence="2" type="ORF">CLPU_4c02330</name>
</gene>
<sequence length="88" mass="10143">MTLKVYMLIVIILGILEIFFSVFTLLVESIMRVFNKNFKLSEKAKGIIKLFFVALFMISVIYFIAQTVKVLANIFGISLDKSILDIFR</sequence>
<reference evidence="3" key="1">
    <citation type="submission" date="2015-07" db="EMBL/GenBank/DDBJ databases">
        <title>Draft genome sequence of the purine-degrading Gottschalkia purinilyticum DSM 1384 (formerly Clostridium purinilyticum).</title>
        <authorList>
            <person name="Poehlein A."/>
            <person name="Schiel-Bengelsdorf B."/>
            <person name="Bengelsdorf F.R."/>
            <person name="Daniel R."/>
            <person name="Duerre P."/>
        </authorList>
    </citation>
    <scope>NUCLEOTIDE SEQUENCE [LARGE SCALE GENOMIC DNA]</scope>
    <source>
        <strain evidence="3">DSM 1384</strain>
    </source>
</reference>
<keyword evidence="3" id="KW-1185">Reference proteome</keyword>
<proteinExistence type="predicted"/>
<evidence type="ECO:0000256" key="1">
    <source>
        <dbReference type="SAM" id="Phobius"/>
    </source>
</evidence>
<dbReference type="OrthoDB" id="1956481at2"/>